<protein>
    <submittedName>
        <fullName evidence="1">Uncharacterized protein</fullName>
    </submittedName>
</protein>
<sequence>MFEFVFLSIWKALINYKQNELERRREIILEKYNEAYKFYLGEIVKEIKNDLDKGNERIN</sequence>
<reference evidence="1" key="1">
    <citation type="journal article" date="2020" name="Nature">
        <title>Giant virus diversity and host interactions through global metagenomics.</title>
        <authorList>
            <person name="Schulz F."/>
            <person name="Roux S."/>
            <person name="Paez-Espino D."/>
            <person name="Jungbluth S."/>
            <person name="Walsh D.A."/>
            <person name="Denef V.J."/>
            <person name="McMahon K.D."/>
            <person name="Konstantinidis K.T."/>
            <person name="Eloe-Fadrosh E.A."/>
            <person name="Kyrpides N.C."/>
            <person name="Woyke T."/>
        </authorList>
    </citation>
    <scope>NUCLEOTIDE SEQUENCE</scope>
    <source>
        <strain evidence="1">GVMAG-M-3300027770-17</strain>
    </source>
</reference>
<organism evidence="1">
    <name type="scientific">viral metagenome</name>
    <dbReference type="NCBI Taxonomy" id="1070528"/>
    <lineage>
        <taxon>unclassified sequences</taxon>
        <taxon>metagenomes</taxon>
        <taxon>organismal metagenomes</taxon>
    </lineage>
</organism>
<dbReference type="AlphaFoldDB" id="A0A6C0LCM8"/>
<proteinExistence type="predicted"/>
<dbReference type="EMBL" id="MN740468">
    <property type="protein sequence ID" value="QHU28090.1"/>
    <property type="molecule type" value="Genomic_DNA"/>
</dbReference>
<name>A0A6C0LCM8_9ZZZZ</name>
<accession>A0A6C0LCM8</accession>
<evidence type="ECO:0000313" key="1">
    <source>
        <dbReference type="EMBL" id="QHU28090.1"/>
    </source>
</evidence>